<sequence>MFLRRQPSLLVFFVSVVASFALTATNMRKALIIFIFIYLTKKGVRLGAMSERLKGAARAGNIDELYTLIRRDAYILERVDQMPFSDTPLHIASAAGHIDFAMEIMNLKPSFAIKLNQDGFSPIHLALQQGQTEMVLRLLVTDKDLVRVKGSGGKTSLHYVASEGNLSLLAQFLLHCPKCIQDVTIRNETALHIAAENNNLEALRVLVQSLKRTNLYGKSSEKKLLNFKDKDGNTVLHIAASNNQPQMVKLLIKCKVRINKINSRGLTALDILESMSNVDNRESLEILRHFGGLNASATRRPPPLHVMLGSRITLLENAFGEVFHDIITMSADRSNALLVVLVLILTSTYQAALNPPAHFSGASTVSGAANNTSTDSTVGKSVMRSTGFLLFYIPNTVAFIIAMILTLGLLAIVASGITTLLLVPLLLLYFCLLSSTYDMSPASGRIVLWFCFIISLPVALRVIDQIKRLGKHLIQKEIPLP</sequence>
<keyword evidence="1" id="KW-0040">ANK repeat</keyword>
<dbReference type="InterPro" id="IPR036770">
    <property type="entry name" value="Ankyrin_rpt-contain_sf"/>
</dbReference>
<dbReference type="RefSeq" id="XP_017984264.1">
    <property type="nucleotide sequence ID" value="XM_018128775.1"/>
</dbReference>
<dbReference type="SUPFAM" id="SSF48403">
    <property type="entry name" value="Ankyrin repeat"/>
    <property type="match status" value="1"/>
</dbReference>
<feature type="transmembrane region" description="Helical" evidence="2">
    <location>
        <begin position="420"/>
        <end position="440"/>
    </location>
</feature>
<feature type="domain" description="PGG" evidence="3">
    <location>
        <begin position="332"/>
        <end position="413"/>
    </location>
</feature>
<feature type="repeat" description="ANK" evidence="1">
    <location>
        <begin position="231"/>
        <end position="263"/>
    </location>
</feature>
<dbReference type="PROSITE" id="PS50297">
    <property type="entry name" value="ANK_REP_REGION"/>
    <property type="match status" value="3"/>
</dbReference>
<evidence type="ECO:0000259" key="3">
    <source>
        <dbReference type="Pfam" id="PF13962"/>
    </source>
</evidence>
<evidence type="ECO:0000256" key="1">
    <source>
        <dbReference type="PROSITE-ProRule" id="PRU00023"/>
    </source>
</evidence>
<dbReference type="Gramene" id="Tc10v2_t004430.1">
    <property type="protein sequence ID" value="Tc10v2_p004430.1"/>
    <property type="gene ID" value="Tc10v2_g004430"/>
</dbReference>
<dbReference type="SMART" id="SM00248">
    <property type="entry name" value="ANK"/>
    <property type="match status" value="5"/>
</dbReference>
<dbReference type="InterPro" id="IPR002110">
    <property type="entry name" value="Ankyrin_rpt"/>
</dbReference>
<gene>
    <name evidence="5" type="primary">LOC108663587</name>
</gene>
<feature type="repeat" description="ANK" evidence="1">
    <location>
        <begin position="118"/>
        <end position="140"/>
    </location>
</feature>
<feature type="transmembrane region" description="Helical" evidence="2">
    <location>
        <begin position="336"/>
        <end position="353"/>
    </location>
</feature>
<reference evidence="5" key="2">
    <citation type="submission" date="2025-08" db="UniProtKB">
        <authorList>
            <consortium name="RefSeq"/>
        </authorList>
    </citation>
    <scope>IDENTIFICATION</scope>
</reference>
<dbReference type="Pfam" id="PF13962">
    <property type="entry name" value="PGG"/>
    <property type="match status" value="1"/>
</dbReference>
<dbReference type="AlphaFoldDB" id="A0AB32X2D9"/>
<evidence type="ECO:0000256" key="2">
    <source>
        <dbReference type="SAM" id="Phobius"/>
    </source>
</evidence>
<keyword evidence="2" id="KW-0472">Membrane</keyword>
<reference evidence="4" key="1">
    <citation type="journal article" date="1997" name="Nucleic Acids Res.">
        <title>tRNAscan-SE: a program for improved detection of transfer RNA genes in genomic sequence.</title>
        <authorList>
            <person name="Lowe T.M."/>
            <person name="Eddy S.R."/>
        </authorList>
    </citation>
    <scope>NUCLEOTIDE SEQUENCE [LARGE SCALE GENOMIC DNA]</scope>
    <source>
        <strain evidence="4">r\B97-61/B2</strain>
    </source>
</reference>
<dbReference type="InterPro" id="IPR026961">
    <property type="entry name" value="PGG_dom"/>
</dbReference>
<feature type="repeat" description="ANK" evidence="1">
    <location>
        <begin position="186"/>
        <end position="218"/>
    </location>
</feature>
<keyword evidence="2" id="KW-1133">Transmembrane helix</keyword>
<dbReference type="Gene3D" id="1.25.40.20">
    <property type="entry name" value="Ankyrin repeat-containing domain"/>
    <property type="match status" value="1"/>
</dbReference>
<dbReference type="Pfam" id="PF13637">
    <property type="entry name" value="Ank_4"/>
    <property type="match status" value="1"/>
</dbReference>
<evidence type="ECO:0000313" key="5">
    <source>
        <dbReference type="RefSeq" id="XP_017984264.1"/>
    </source>
</evidence>
<accession>A0AB32X2D9</accession>
<dbReference type="Proteomes" id="UP000694886">
    <property type="component" value="Chromosome 10"/>
</dbReference>
<protein>
    <submittedName>
        <fullName evidence="5">Ankyrin-1-like</fullName>
    </submittedName>
</protein>
<dbReference type="PROSITE" id="PS50088">
    <property type="entry name" value="ANK_REPEAT"/>
    <property type="match status" value="3"/>
</dbReference>
<evidence type="ECO:0000313" key="4">
    <source>
        <dbReference type="Proteomes" id="UP000694886"/>
    </source>
</evidence>
<dbReference type="KEGG" id="tcc:108663587"/>
<dbReference type="PANTHER" id="PTHR24128">
    <property type="entry name" value="HOMEOBOX PROTEIN WARIAI"/>
    <property type="match status" value="1"/>
</dbReference>
<proteinExistence type="predicted"/>
<feature type="transmembrane region" description="Helical" evidence="2">
    <location>
        <begin position="389"/>
        <end position="413"/>
    </location>
</feature>
<dbReference type="Pfam" id="PF12796">
    <property type="entry name" value="Ank_2"/>
    <property type="match status" value="1"/>
</dbReference>
<feature type="transmembrane region" description="Helical" evidence="2">
    <location>
        <begin position="446"/>
        <end position="463"/>
    </location>
</feature>
<organism evidence="4 5">
    <name type="scientific">Theobroma cacao</name>
    <name type="common">Cacao</name>
    <name type="synonym">Cocoa</name>
    <dbReference type="NCBI Taxonomy" id="3641"/>
    <lineage>
        <taxon>Eukaryota</taxon>
        <taxon>Viridiplantae</taxon>
        <taxon>Streptophyta</taxon>
        <taxon>Embryophyta</taxon>
        <taxon>Tracheophyta</taxon>
        <taxon>Spermatophyta</taxon>
        <taxon>Magnoliopsida</taxon>
        <taxon>eudicotyledons</taxon>
        <taxon>Gunneridae</taxon>
        <taxon>Pentapetalae</taxon>
        <taxon>rosids</taxon>
        <taxon>malvids</taxon>
        <taxon>Malvales</taxon>
        <taxon>Malvaceae</taxon>
        <taxon>Byttnerioideae</taxon>
        <taxon>Theobroma</taxon>
    </lineage>
</organism>
<keyword evidence="2" id="KW-0812">Transmembrane</keyword>
<dbReference type="GeneID" id="108663587"/>
<dbReference type="PANTHER" id="PTHR24128:SF46">
    <property type="entry name" value="ALPHA-LATROTOXIN-LHE1A-LIKE ISOFORM X1"/>
    <property type="match status" value="1"/>
</dbReference>
<name>A0AB32X2D9_THECC</name>